<dbReference type="Proteomes" id="UP000282311">
    <property type="component" value="Unassembled WGS sequence"/>
</dbReference>
<evidence type="ECO:0000313" key="3">
    <source>
        <dbReference type="Proteomes" id="UP000282311"/>
    </source>
</evidence>
<dbReference type="InterPro" id="IPR036281">
    <property type="entry name" value="SinR/SinI_dimer_dom_sf"/>
</dbReference>
<dbReference type="GO" id="GO:0046983">
    <property type="term" value="F:protein dimerization activity"/>
    <property type="evidence" value="ECO:0007669"/>
    <property type="project" value="InterPro"/>
</dbReference>
<proteinExistence type="predicted"/>
<gene>
    <name evidence="2" type="ORF">D7M11_04060</name>
</gene>
<comment type="caution">
    <text evidence="2">The sequence shown here is derived from an EMBL/GenBank/DDBJ whole genome shotgun (WGS) entry which is preliminary data.</text>
</comment>
<dbReference type="AlphaFoldDB" id="A0A3B0CLC9"/>
<feature type="domain" description="Sin" evidence="1">
    <location>
        <begin position="4"/>
        <end position="42"/>
    </location>
</feature>
<dbReference type="InterPro" id="IPR010981">
    <property type="entry name" value="SinR/SinI_dimer_dom"/>
</dbReference>
<dbReference type="EMBL" id="RBAH01000002">
    <property type="protein sequence ID" value="RKN86193.1"/>
    <property type="molecule type" value="Genomic_DNA"/>
</dbReference>
<organism evidence="2 3">
    <name type="scientific">Paenibacillus ginsengarvi</name>
    <dbReference type="NCBI Taxonomy" id="400777"/>
    <lineage>
        <taxon>Bacteria</taxon>
        <taxon>Bacillati</taxon>
        <taxon>Bacillota</taxon>
        <taxon>Bacilli</taxon>
        <taxon>Bacillales</taxon>
        <taxon>Paenibacillaceae</taxon>
        <taxon>Paenibacillus</taxon>
    </lineage>
</organism>
<accession>A0A3B0CLC9</accession>
<sequence>MNARKPVSSAPELDAEWIDLIAAAQSIGIPLEEVRHFIRVSGNSESQDREDIRVVHFRKTR</sequence>
<keyword evidence="3" id="KW-1185">Reference proteome</keyword>
<protein>
    <recommendedName>
        <fullName evidence="1">Sin domain-containing protein</fullName>
    </recommendedName>
</protein>
<evidence type="ECO:0000259" key="1">
    <source>
        <dbReference type="PROSITE" id="PS51500"/>
    </source>
</evidence>
<name>A0A3B0CLC9_9BACL</name>
<dbReference type="GO" id="GO:0006355">
    <property type="term" value="P:regulation of DNA-templated transcription"/>
    <property type="evidence" value="ECO:0007669"/>
    <property type="project" value="InterPro"/>
</dbReference>
<reference evidence="2 3" key="1">
    <citation type="journal article" date="2007" name="Int. J. Syst. Evol. Microbiol.">
        <title>Paenibacillus ginsengarvi sp. nov., isolated from soil from ginseng cultivation.</title>
        <authorList>
            <person name="Yoon M.H."/>
            <person name="Ten L.N."/>
            <person name="Im W.T."/>
        </authorList>
    </citation>
    <scope>NUCLEOTIDE SEQUENCE [LARGE SCALE GENOMIC DNA]</scope>
    <source>
        <strain evidence="2 3">KCTC 13059</strain>
    </source>
</reference>
<dbReference type="SUPFAM" id="SSF47406">
    <property type="entry name" value="SinR repressor dimerisation domain-like"/>
    <property type="match status" value="1"/>
</dbReference>
<evidence type="ECO:0000313" key="2">
    <source>
        <dbReference type="EMBL" id="RKN86193.1"/>
    </source>
</evidence>
<dbReference type="OrthoDB" id="2973152at2"/>
<dbReference type="RefSeq" id="WP_120745885.1">
    <property type="nucleotide sequence ID" value="NZ_RBAH01000002.1"/>
</dbReference>
<dbReference type="PROSITE" id="PS51500">
    <property type="entry name" value="SIN"/>
    <property type="match status" value="1"/>
</dbReference>